<evidence type="ECO:0000256" key="8">
    <source>
        <dbReference type="HAMAP-Rule" id="MF_01818"/>
    </source>
</evidence>
<keyword evidence="7 8" id="KW-0862">Zinc</keyword>
<evidence type="ECO:0000313" key="9">
    <source>
        <dbReference type="EMBL" id="UYP44931.1"/>
    </source>
</evidence>
<protein>
    <recommendedName>
        <fullName evidence="8">Ribonuclease Z</fullName>
        <shortName evidence="8">RNase Z</shortName>
        <ecNumber evidence="8">3.1.26.11</ecNumber>
    </recommendedName>
    <alternativeName>
        <fullName evidence="8">tRNA 3 endonuclease</fullName>
    </alternativeName>
    <alternativeName>
        <fullName evidence="8">tRNase Z</fullName>
    </alternativeName>
</protein>
<dbReference type="PANTHER" id="PTHR46018:SF2">
    <property type="entry name" value="ZINC PHOSPHODIESTERASE ELAC PROTEIN 1"/>
    <property type="match status" value="1"/>
</dbReference>
<comment type="catalytic activity">
    <reaction evidence="8">
        <text>Endonucleolytic cleavage of RNA, removing extra 3' nucleotides from tRNA precursor, generating 3' termini of tRNAs. A 3'-hydroxy group is left at the tRNA terminus and a 5'-phosphoryl group is left at the trailer molecule.</text>
        <dbReference type="EC" id="3.1.26.11"/>
    </reaction>
</comment>
<sequence length="339" mass="38335">MELKFLGTSGATPTMDRNLPAIAMRLDSGEIILFDAGEDVQRRFEAAKLKFNVPTTILISHLHGDHVIGLPGLLFNFHLNGRTAPLTIIGPQGLAAYLLFHFQLIGLKAQSYSLSLIEVQFPKDDTPKGGMDTIQYRNFLTSAYERAFVQISGKIIKIADAYVIKTYWMKHSMPTLGYRYEEKPHDGKFNPERAKELNIRPGILWKRMQKGETIKINGDTEINPILEGIVTEKRPGYIVAYSGDTMMCPNLVTLAKNADYFICESTYIIEDEKLAIEKLHMSTKMAATVARDANVGHLFLVHFSGRYRDVMILEEEARRFFQDTTAAVDLMNIEIKPKK</sequence>
<evidence type="ECO:0000313" key="10">
    <source>
        <dbReference type="Proteomes" id="UP001208689"/>
    </source>
</evidence>
<dbReference type="PANTHER" id="PTHR46018">
    <property type="entry name" value="ZINC PHOSPHODIESTERASE ELAC PROTEIN 1"/>
    <property type="match status" value="1"/>
</dbReference>
<feature type="binding site" evidence="8">
    <location>
        <position position="244"/>
    </location>
    <ligand>
        <name>Zn(2+)</name>
        <dbReference type="ChEBI" id="CHEBI:29105"/>
        <label>2</label>
        <note>catalytic</note>
    </ligand>
</feature>
<evidence type="ECO:0000256" key="5">
    <source>
        <dbReference type="ARBA" id="ARBA00022759"/>
    </source>
</evidence>
<evidence type="ECO:0000256" key="4">
    <source>
        <dbReference type="ARBA" id="ARBA00022723"/>
    </source>
</evidence>
<comment type="cofactor">
    <cofactor evidence="8">
        <name>Zn(2+)</name>
        <dbReference type="ChEBI" id="CHEBI:29105"/>
    </cofactor>
    <text evidence="8">Binds 2 Zn(2+) ions.</text>
</comment>
<dbReference type="EC" id="3.1.26.11" evidence="8"/>
<feature type="binding site" evidence="8">
    <location>
        <position position="65"/>
    </location>
    <ligand>
        <name>Zn(2+)</name>
        <dbReference type="ChEBI" id="CHEBI:29105"/>
        <label>2</label>
        <note>catalytic</note>
    </ligand>
</feature>
<feature type="binding site" evidence="8">
    <location>
        <position position="63"/>
    </location>
    <ligand>
        <name>Zn(2+)</name>
        <dbReference type="ChEBI" id="CHEBI:29105"/>
        <label>1</label>
        <note>catalytic</note>
    </ligand>
</feature>
<keyword evidence="10" id="KW-1185">Reference proteome</keyword>
<name>A0ABY6HND0_9ARCH</name>
<evidence type="ECO:0000256" key="1">
    <source>
        <dbReference type="ARBA" id="ARBA00011738"/>
    </source>
</evidence>
<dbReference type="GO" id="GO:0042781">
    <property type="term" value="F:3'-tRNA processing endoribonuclease activity"/>
    <property type="evidence" value="ECO:0007669"/>
    <property type="project" value="UniProtKB-EC"/>
</dbReference>
<comment type="similarity">
    <text evidence="8">Belongs to the RNase Z family.</text>
</comment>
<comment type="subunit">
    <text evidence="1 8">Homodimer.</text>
</comment>
<gene>
    <name evidence="8" type="primary">rnz</name>
    <name evidence="9" type="ORF">NEF87_001216</name>
</gene>
<feature type="binding site" evidence="8">
    <location>
        <position position="61"/>
    </location>
    <ligand>
        <name>Zn(2+)</name>
        <dbReference type="ChEBI" id="CHEBI:29105"/>
        <label>1</label>
        <note>catalytic</note>
    </ligand>
</feature>
<dbReference type="SUPFAM" id="SSF56281">
    <property type="entry name" value="Metallo-hydrolase/oxidoreductase"/>
    <property type="match status" value="1"/>
</dbReference>
<dbReference type="Proteomes" id="UP001208689">
    <property type="component" value="Chromosome"/>
</dbReference>
<evidence type="ECO:0000256" key="3">
    <source>
        <dbReference type="ARBA" id="ARBA00022722"/>
    </source>
</evidence>
<feature type="active site" description="Proton acceptor" evidence="8">
    <location>
        <position position="65"/>
    </location>
</feature>
<keyword evidence="2 8" id="KW-0819">tRNA processing</keyword>
<feature type="binding site" evidence="8">
    <location>
        <position position="302"/>
    </location>
    <ligand>
        <name>Zn(2+)</name>
        <dbReference type="ChEBI" id="CHEBI:29105"/>
        <label>2</label>
        <note>catalytic</note>
    </ligand>
</feature>
<dbReference type="Gene3D" id="3.60.15.10">
    <property type="entry name" value="Ribonuclease Z/Hydroxyacylglutathione hydrolase-like"/>
    <property type="match status" value="1"/>
</dbReference>
<organism evidence="9 10">
    <name type="scientific">Candidatus Lokiarchaeum ossiferum</name>
    <dbReference type="NCBI Taxonomy" id="2951803"/>
    <lineage>
        <taxon>Archaea</taxon>
        <taxon>Promethearchaeati</taxon>
        <taxon>Promethearchaeota</taxon>
        <taxon>Promethearchaeia</taxon>
        <taxon>Promethearchaeales</taxon>
        <taxon>Promethearchaeaceae</taxon>
        <taxon>Candidatus Lokiarchaeum</taxon>
    </lineage>
</organism>
<keyword evidence="5 8" id="KW-0255">Endonuclease</keyword>
<feature type="binding site" evidence="8">
    <location>
        <position position="171"/>
    </location>
    <ligand>
        <name>Zn(2+)</name>
        <dbReference type="ChEBI" id="CHEBI:29105"/>
        <label>1</label>
        <note>catalytic</note>
    </ligand>
</feature>
<accession>A0ABY6HND0</accession>
<dbReference type="HAMAP" id="MF_01818">
    <property type="entry name" value="RNase_Z_BN"/>
    <property type="match status" value="1"/>
</dbReference>
<feature type="binding site" evidence="8">
    <location>
        <position position="66"/>
    </location>
    <ligand>
        <name>Zn(2+)</name>
        <dbReference type="ChEBI" id="CHEBI:29105"/>
        <label>2</label>
        <note>catalytic</note>
    </ligand>
</feature>
<evidence type="ECO:0000256" key="2">
    <source>
        <dbReference type="ARBA" id="ARBA00022694"/>
    </source>
</evidence>
<evidence type="ECO:0000256" key="6">
    <source>
        <dbReference type="ARBA" id="ARBA00022801"/>
    </source>
</evidence>
<keyword evidence="3 8" id="KW-0540">Nuclease</keyword>
<dbReference type="InterPro" id="IPR036866">
    <property type="entry name" value="RibonucZ/Hydroxyglut_hydro"/>
</dbReference>
<dbReference type="Pfam" id="PF23023">
    <property type="entry name" value="Anti-Pycsar_Apyc1"/>
    <property type="match status" value="1"/>
</dbReference>
<dbReference type="InterPro" id="IPR013471">
    <property type="entry name" value="RNase_Z/BN"/>
</dbReference>
<evidence type="ECO:0000256" key="7">
    <source>
        <dbReference type="ARBA" id="ARBA00022833"/>
    </source>
</evidence>
<keyword evidence="4 8" id="KW-0479">Metal-binding</keyword>
<keyword evidence="6 8" id="KW-0378">Hydrolase</keyword>
<comment type="function">
    <text evidence="8">Zinc phosphodiesterase, which displays some tRNA 3'-processing endonuclease activity. Probably involved in tRNA maturation, by removing a 3'-trailer from precursor tRNA.</text>
</comment>
<feature type="binding site" evidence="8">
    <location>
        <position position="244"/>
    </location>
    <ligand>
        <name>Zn(2+)</name>
        <dbReference type="ChEBI" id="CHEBI:29105"/>
        <label>1</label>
        <note>catalytic</note>
    </ligand>
</feature>
<dbReference type="CDD" id="cd07717">
    <property type="entry name" value="RNaseZ_ZiPD-like_MBL-fold"/>
    <property type="match status" value="1"/>
</dbReference>
<reference evidence="9" key="1">
    <citation type="submission" date="2022-09" db="EMBL/GenBank/DDBJ databases">
        <title>Actin cytoskeleton and complex cell architecture in an #Asgard archaeon.</title>
        <authorList>
            <person name="Ponce Toledo R.I."/>
            <person name="Schleper C."/>
            <person name="Rodrigues Oliveira T."/>
            <person name="Wollweber F."/>
            <person name="Xu J."/>
            <person name="Rittmann S."/>
            <person name="Klingl A."/>
            <person name="Pilhofer M."/>
        </authorList>
    </citation>
    <scope>NUCLEOTIDE SEQUENCE</scope>
    <source>
        <strain evidence="9">B-35</strain>
    </source>
</reference>
<dbReference type="EMBL" id="CP104013">
    <property type="protein sequence ID" value="UYP44931.1"/>
    <property type="molecule type" value="Genomic_DNA"/>
</dbReference>
<proteinExistence type="inferred from homology"/>
<dbReference type="NCBIfam" id="NF000801">
    <property type="entry name" value="PRK00055.1-3"/>
    <property type="match status" value="1"/>
</dbReference>